<sequence>VMSNLGHLLKTSSWNVNGINAYIKRKMVINYLGSKKSEIVPLHLTPSDSWKLRGNWIGQVIQNLHKSKSRGVAILFEIRDEEGQILILVLLHNNQRIAHANIYTPNTVNTAFFITLQTLFAGVQVLPLIIGGDFNQILDPLLDRSVPERLSRPPPDRLALLPLRTRIDMFLVSKILVNSVQSCNIGVRAITDHAPVDFLLFWELGVARRGRWRLNSSLLHSYERKEEVRLAINEFFYLNTGTVESDTTLWEAAKAFCRGRCMAMASRVCKEKLHRMKELEGRLVCQQEAKRNIHATKSAQGDLIIDQHKIN</sequence>
<evidence type="ECO:0008006" key="3">
    <source>
        <dbReference type="Google" id="ProtNLM"/>
    </source>
</evidence>
<reference evidence="2" key="1">
    <citation type="submission" date="2011-08" db="EMBL/GenBank/DDBJ databases">
        <title>The draft genome of Latimeria chalumnae.</title>
        <authorList>
            <person name="Di Palma F."/>
            <person name="Alfoldi J."/>
            <person name="Johnson J."/>
            <person name="Berlin A."/>
            <person name="Gnerre S."/>
            <person name="Jaffe D."/>
            <person name="MacCallum I."/>
            <person name="Young S."/>
            <person name="Walker B.J."/>
            <person name="Lander E."/>
            <person name="Lindblad-Toh K."/>
        </authorList>
    </citation>
    <scope>NUCLEOTIDE SEQUENCE [LARGE SCALE GENOMIC DNA]</scope>
    <source>
        <strain evidence="2">Wild caught</strain>
    </source>
</reference>
<reference evidence="1" key="2">
    <citation type="submission" date="2025-08" db="UniProtKB">
        <authorList>
            <consortium name="Ensembl"/>
        </authorList>
    </citation>
    <scope>IDENTIFICATION</scope>
</reference>
<evidence type="ECO:0000313" key="2">
    <source>
        <dbReference type="Proteomes" id="UP000008672"/>
    </source>
</evidence>
<dbReference type="STRING" id="7897.ENSLACP00000016119"/>
<dbReference type="HOGENOM" id="CLU_000680_2_0_1"/>
<dbReference type="Gene3D" id="3.60.10.10">
    <property type="entry name" value="Endonuclease/exonuclease/phosphatase"/>
    <property type="match status" value="1"/>
</dbReference>
<evidence type="ECO:0000313" key="1">
    <source>
        <dbReference type="Ensembl" id="ENSLACP00000016119.1"/>
    </source>
</evidence>
<dbReference type="AlphaFoldDB" id="H3B2J8"/>
<dbReference type="GeneTree" id="ENSGT00940000166593"/>
<protein>
    <recommendedName>
        <fullName evidence="3">Endonuclease/exonuclease/phosphatase domain-containing protein</fullName>
    </recommendedName>
</protein>
<dbReference type="InParanoid" id="H3B2J8"/>
<dbReference type="Ensembl" id="ENSLACT00000016231.1">
    <property type="protein sequence ID" value="ENSLACP00000016119.1"/>
    <property type="gene ID" value="ENSLACG00000014198.1"/>
</dbReference>
<proteinExistence type="predicted"/>
<dbReference type="SUPFAM" id="SSF56219">
    <property type="entry name" value="DNase I-like"/>
    <property type="match status" value="1"/>
</dbReference>
<dbReference type="Proteomes" id="UP000008672">
    <property type="component" value="Unassembled WGS sequence"/>
</dbReference>
<keyword evidence="2" id="KW-1185">Reference proteome</keyword>
<dbReference type="EMBL" id="AFYH01113801">
    <property type="status" value="NOT_ANNOTATED_CDS"/>
    <property type="molecule type" value="Genomic_DNA"/>
</dbReference>
<dbReference type="Bgee" id="ENSLACG00000014198">
    <property type="expression patterns" value="Expressed in mesonephros"/>
</dbReference>
<reference evidence="1" key="3">
    <citation type="submission" date="2025-09" db="UniProtKB">
        <authorList>
            <consortium name="Ensembl"/>
        </authorList>
    </citation>
    <scope>IDENTIFICATION</scope>
</reference>
<organism evidence="1 2">
    <name type="scientific">Latimeria chalumnae</name>
    <name type="common">Coelacanth</name>
    <dbReference type="NCBI Taxonomy" id="7897"/>
    <lineage>
        <taxon>Eukaryota</taxon>
        <taxon>Metazoa</taxon>
        <taxon>Chordata</taxon>
        <taxon>Craniata</taxon>
        <taxon>Vertebrata</taxon>
        <taxon>Euteleostomi</taxon>
        <taxon>Coelacanthiformes</taxon>
        <taxon>Coelacanthidae</taxon>
        <taxon>Latimeria</taxon>
    </lineage>
</organism>
<dbReference type="InterPro" id="IPR036691">
    <property type="entry name" value="Endo/exonu/phosph_ase_sf"/>
</dbReference>
<accession>H3B2J8</accession>
<name>H3B2J8_LATCH</name>